<dbReference type="InterPro" id="IPR041863">
    <property type="entry name" value="PolD2_C"/>
</dbReference>
<evidence type="ECO:0000313" key="8">
    <source>
        <dbReference type="Proteomes" id="UP000274131"/>
    </source>
</evidence>
<dbReference type="GO" id="GO:0043625">
    <property type="term" value="C:delta DNA polymerase complex"/>
    <property type="evidence" value="ECO:0007669"/>
    <property type="project" value="TreeGrafter"/>
</dbReference>
<organism evidence="9">
    <name type="scientific">Enterobius vermicularis</name>
    <name type="common">Human pinworm</name>
    <dbReference type="NCBI Taxonomy" id="51028"/>
    <lineage>
        <taxon>Eukaryota</taxon>
        <taxon>Metazoa</taxon>
        <taxon>Ecdysozoa</taxon>
        <taxon>Nematoda</taxon>
        <taxon>Chromadorea</taxon>
        <taxon>Rhabditida</taxon>
        <taxon>Spirurina</taxon>
        <taxon>Oxyuridomorpha</taxon>
        <taxon>Oxyuroidea</taxon>
        <taxon>Oxyuridae</taxon>
        <taxon>Enterobius</taxon>
    </lineage>
</organism>
<keyword evidence="4" id="KW-0539">Nucleus</keyword>
<dbReference type="AlphaFoldDB" id="A0A0N4VD51"/>
<dbReference type="PANTHER" id="PTHR10416:SF0">
    <property type="entry name" value="DNA POLYMERASE DELTA SUBUNIT 2"/>
    <property type="match status" value="1"/>
</dbReference>
<keyword evidence="8" id="KW-1185">Reference proteome</keyword>
<comment type="similarity">
    <text evidence="2">Belongs to the DNA polymerase delta/II small subunit family.</text>
</comment>
<proteinExistence type="inferred from homology"/>
<dbReference type="CDD" id="cd07387">
    <property type="entry name" value="MPP_PolD2_C"/>
    <property type="match status" value="1"/>
</dbReference>
<reference evidence="7 8" key="2">
    <citation type="submission" date="2018-10" db="EMBL/GenBank/DDBJ databases">
        <authorList>
            <consortium name="Pathogen Informatics"/>
        </authorList>
    </citation>
    <scope>NUCLEOTIDE SEQUENCE [LARGE SCALE GENOMIC DNA]</scope>
</reference>
<dbReference type="InterPro" id="IPR007185">
    <property type="entry name" value="DNA_pol_a/d/e_bsu"/>
</dbReference>
<dbReference type="Gene3D" id="3.60.21.50">
    <property type="match status" value="1"/>
</dbReference>
<evidence type="ECO:0000259" key="5">
    <source>
        <dbReference type="Pfam" id="PF04042"/>
    </source>
</evidence>
<feature type="domain" description="DNA polymerase delta subunit OB-fold" evidence="6">
    <location>
        <begin position="33"/>
        <end position="161"/>
    </location>
</feature>
<dbReference type="GO" id="GO:0003677">
    <property type="term" value="F:DNA binding"/>
    <property type="evidence" value="ECO:0007669"/>
    <property type="project" value="InterPro"/>
</dbReference>
<dbReference type="Pfam" id="PF04042">
    <property type="entry name" value="DNA_pol_E_B"/>
    <property type="match status" value="1"/>
</dbReference>
<dbReference type="PANTHER" id="PTHR10416">
    <property type="entry name" value="DNA POLYMERASE DELTA SUBUNIT 2"/>
    <property type="match status" value="1"/>
</dbReference>
<feature type="domain" description="DNA polymerase alpha/delta/epsilon subunit B" evidence="5">
    <location>
        <begin position="181"/>
        <end position="400"/>
    </location>
</feature>
<dbReference type="OrthoDB" id="3763at2759"/>
<gene>
    <name evidence="7" type="ORF">EVEC_LOCUS8005</name>
</gene>
<evidence type="ECO:0000313" key="7">
    <source>
        <dbReference type="EMBL" id="VDD93254.1"/>
    </source>
</evidence>
<dbReference type="InterPro" id="IPR040663">
    <property type="entry name" value="DNA_pol_D_N"/>
</dbReference>
<dbReference type="GO" id="GO:0006271">
    <property type="term" value="P:DNA strand elongation involved in DNA replication"/>
    <property type="evidence" value="ECO:0007669"/>
    <property type="project" value="TreeGrafter"/>
</dbReference>
<dbReference type="Proteomes" id="UP000274131">
    <property type="component" value="Unassembled WGS sequence"/>
</dbReference>
<evidence type="ECO:0000256" key="3">
    <source>
        <dbReference type="ARBA" id="ARBA00022705"/>
    </source>
</evidence>
<comment type="subcellular location">
    <subcellularLocation>
        <location evidence="1">Nucleus</location>
    </subcellularLocation>
</comment>
<reference evidence="9" key="1">
    <citation type="submission" date="2017-02" db="UniProtKB">
        <authorList>
            <consortium name="WormBaseParasite"/>
        </authorList>
    </citation>
    <scope>IDENTIFICATION</scope>
</reference>
<evidence type="ECO:0000256" key="1">
    <source>
        <dbReference type="ARBA" id="ARBA00004123"/>
    </source>
</evidence>
<keyword evidence="3" id="KW-0235">DNA replication</keyword>
<accession>A0A0N4VD51</accession>
<evidence type="ECO:0000256" key="2">
    <source>
        <dbReference type="ARBA" id="ARBA00006035"/>
    </source>
</evidence>
<name>A0A0N4VD51_ENTVE</name>
<evidence type="ECO:0000256" key="4">
    <source>
        <dbReference type="ARBA" id="ARBA00023242"/>
    </source>
</evidence>
<evidence type="ECO:0000259" key="6">
    <source>
        <dbReference type="Pfam" id="PF18018"/>
    </source>
</evidence>
<dbReference type="WBParaSite" id="EVEC_0000852101-mRNA-1">
    <property type="protein sequence ID" value="EVEC_0000852101-mRNA-1"/>
    <property type="gene ID" value="EVEC_0000852101"/>
</dbReference>
<dbReference type="STRING" id="51028.A0A0N4VD51"/>
<sequence>MVQATRSSGTYHNCSNRYLLKDSDVAESCFHRQFYHIYCERVKALKPRIVEAAKKKYGDDVEPHSLIDLKKLKKGLVVGIIIKRVQQRPSVLRAVAAHELILPDAVVDENLLGSEDYLELQDGDQHVRLNGAISMNDVATGCIVGIIGTLVGANVFEVRNIVWPSMAPQPPFPSLKYDRYIMFISGLSVSGESSNETANLFCLDMLERWLCGFLPMSQQEKNIIQNICRLVIAGESVAITDQGKEYVTMARYLVKTEECPNVESATVVDKLISKITGSIEVDVMPGVGDPTTHLMPQQPIHRAVFPRASLCGEMLKLVPNPYQFMLDDVYIMGTSGQNINDLKRFCEEVTSVDLLKSVLYYQHLAPTVPDTTDGFPFENRDPLIIEEDFPHIFFAGNQNRAEFSLTEFEEGRKTLLLSIPSFSKTRSVLLVNLKTLDVIEQSFDYENID</sequence>
<evidence type="ECO:0000313" key="9">
    <source>
        <dbReference type="WBParaSite" id="EVEC_0000852101-mRNA-1"/>
    </source>
</evidence>
<dbReference type="Pfam" id="PF18018">
    <property type="entry name" value="DNA_pol_D_N"/>
    <property type="match status" value="1"/>
</dbReference>
<dbReference type="InterPro" id="IPR024826">
    <property type="entry name" value="DNA_pol_delta/II_ssu"/>
</dbReference>
<protein>
    <submittedName>
        <fullName evidence="9">DNA polymerase delta subunit 2</fullName>
    </submittedName>
</protein>
<dbReference type="EMBL" id="UXUI01009211">
    <property type="protein sequence ID" value="VDD93254.1"/>
    <property type="molecule type" value="Genomic_DNA"/>
</dbReference>
<dbReference type="Gene3D" id="2.40.50.430">
    <property type="match status" value="1"/>
</dbReference>